<feature type="transmembrane region" description="Helical" evidence="1">
    <location>
        <begin position="12"/>
        <end position="34"/>
    </location>
</feature>
<keyword evidence="1" id="KW-0812">Transmembrane</keyword>
<feature type="transmembrane region" description="Helical" evidence="1">
    <location>
        <begin position="100"/>
        <end position="117"/>
    </location>
</feature>
<feature type="transmembrane region" description="Helical" evidence="1">
    <location>
        <begin position="40"/>
        <end position="58"/>
    </location>
</feature>
<dbReference type="Proteomes" id="UP000233343">
    <property type="component" value="Unassembled WGS sequence"/>
</dbReference>
<reference evidence="3 4" key="1">
    <citation type="journal article" date="2010" name="Int. J. Syst. Evol. Microbiol.">
        <title>Bacillus horneckiae sp. nov., isolated from a spacecraft-assembly clean room.</title>
        <authorList>
            <person name="Vaishampayan P."/>
            <person name="Probst A."/>
            <person name="Krishnamurthi S."/>
            <person name="Ghosh S."/>
            <person name="Osman S."/>
            <person name="McDowall A."/>
            <person name="Ruckmani A."/>
            <person name="Mayilraj S."/>
            <person name="Venkateswaran K."/>
        </authorList>
    </citation>
    <scope>NUCLEOTIDE SEQUENCE [LARGE SCALE GENOMIC DNA]</scope>
    <source>
        <strain evidence="4">1PO1SC</strain>
    </source>
</reference>
<proteinExistence type="predicted"/>
<feature type="transmembrane region" description="Helical" evidence="1">
    <location>
        <begin position="124"/>
        <end position="143"/>
    </location>
</feature>
<accession>A0A2N0ZFP1</accession>
<evidence type="ECO:0000313" key="4">
    <source>
        <dbReference type="Proteomes" id="UP000233343"/>
    </source>
</evidence>
<dbReference type="Pfam" id="PF07331">
    <property type="entry name" value="TctB"/>
    <property type="match status" value="1"/>
</dbReference>
<dbReference type="InterPro" id="IPR009936">
    <property type="entry name" value="DUF1468"/>
</dbReference>
<dbReference type="AlphaFoldDB" id="A0A2N0ZFP1"/>
<gene>
    <name evidence="3" type="ORF">CWS20_14055</name>
</gene>
<evidence type="ECO:0000313" key="3">
    <source>
        <dbReference type="EMBL" id="PKG28328.1"/>
    </source>
</evidence>
<sequence>MFQTVNRKIGFVLILFSIFFLVLCYQLPTFPFVIPVDADLVPKLLGFLLMFLSIVLFFSKDGDTEEQRKKRKIEKKELYVLLGVLFQLLVYILFFEFLGFLMMTTAFIISCSIFLGYKKWTTVIVTAVVFSVSIYLLFNYVLAVNLPSGILPF</sequence>
<keyword evidence="1" id="KW-1133">Transmembrane helix</keyword>
<organism evidence="3 4">
    <name type="scientific">Cytobacillus horneckiae</name>
    <dbReference type="NCBI Taxonomy" id="549687"/>
    <lineage>
        <taxon>Bacteria</taxon>
        <taxon>Bacillati</taxon>
        <taxon>Bacillota</taxon>
        <taxon>Bacilli</taxon>
        <taxon>Bacillales</taxon>
        <taxon>Bacillaceae</taxon>
        <taxon>Cytobacillus</taxon>
    </lineage>
</organism>
<comment type="caution">
    <text evidence="3">The sequence shown here is derived from an EMBL/GenBank/DDBJ whole genome shotgun (WGS) entry which is preliminary data.</text>
</comment>
<evidence type="ECO:0000256" key="1">
    <source>
        <dbReference type="SAM" id="Phobius"/>
    </source>
</evidence>
<protein>
    <submittedName>
        <fullName evidence="3">Tripartite tricarboxylate transporter TctB family protein</fullName>
    </submittedName>
</protein>
<feature type="transmembrane region" description="Helical" evidence="1">
    <location>
        <begin position="78"/>
        <end position="94"/>
    </location>
</feature>
<feature type="domain" description="DUF1468" evidence="2">
    <location>
        <begin position="9"/>
        <end position="147"/>
    </location>
</feature>
<name>A0A2N0ZFP1_9BACI</name>
<dbReference type="RefSeq" id="WP_066189413.1">
    <property type="nucleotide sequence ID" value="NZ_JARMMB010000015.1"/>
</dbReference>
<keyword evidence="1" id="KW-0472">Membrane</keyword>
<keyword evidence="4" id="KW-1185">Reference proteome</keyword>
<evidence type="ECO:0000259" key="2">
    <source>
        <dbReference type="Pfam" id="PF07331"/>
    </source>
</evidence>
<dbReference type="EMBL" id="PISD01000030">
    <property type="protein sequence ID" value="PKG28328.1"/>
    <property type="molecule type" value="Genomic_DNA"/>
</dbReference>